<organism evidence="1 2">
    <name type="scientific">Romanomermis culicivorax</name>
    <name type="common">Nematode worm</name>
    <dbReference type="NCBI Taxonomy" id="13658"/>
    <lineage>
        <taxon>Eukaryota</taxon>
        <taxon>Metazoa</taxon>
        <taxon>Ecdysozoa</taxon>
        <taxon>Nematoda</taxon>
        <taxon>Enoplea</taxon>
        <taxon>Dorylaimia</taxon>
        <taxon>Mermithida</taxon>
        <taxon>Mermithoidea</taxon>
        <taxon>Mermithidae</taxon>
        <taxon>Romanomermis</taxon>
    </lineage>
</organism>
<protein>
    <submittedName>
        <fullName evidence="2">Uncharacterized protein</fullName>
    </submittedName>
</protein>
<reference evidence="2" key="1">
    <citation type="submission" date="2022-11" db="UniProtKB">
        <authorList>
            <consortium name="WormBaseParasite"/>
        </authorList>
    </citation>
    <scope>IDENTIFICATION</scope>
</reference>
<dbReference type="WBParaSite" id="nRc.2.0.1.t47705-RA">
    <property type="protein sequence ID" value="nRc.2.0.1.t47705-RA"/>
    <property type="gene ID" value="nRc.2.0.1.g47705"/>
</dbReference>
<evidence type="ECO:0000313" key="1">
    <source>
        <dbReference type="Proteomes" id="UP000887565"/>
    </source>
</evidence>
<sequence length="87" mass="10276">MTEGFKVQFSFNSILKRMREDMLASSDQATVVEEYGHQIRKFLQIHKATDMFNLEHFFLGLFITTENTRLYDGPRAMQPEKIKKSEK</sequence>
<accession>A0A915L9A1</accession>
<evidence type="ECO:0000313" key="2">
    <source>
        <dbReference type="WBParaSite" id="nRc.2.0.1.t47705-RA"/>
    </source>
</evidence>
<proteinExistence type="predicted"/>
<dbReference type="Proteomes" id="UP000887565">
    <property type="component" value="Unplaced"/>
</dbReference>
<name>A0A915L9A1_ROMCU</name>
<keyword evidence="1" id="KW-1185">Reference proteome</keyword>
<dbReference type="AlphaFoldDB" id="A0A915L9A1"/>